<comment type="caution">
    <text evidence="1">The sequence shown here is derived from an EMBL/GenBank/DDBJ whole genome shotgun (WGS) entry which is preliminary data.</text>
</comment>
<gene>
    <name evidence="1" type="ORF">DWW32_12860</name>
</gene>
<evidence type="ECO:0000313" key="1">
    <source>
        <dbReference type="EMBL" id="RGU88632.1"/>
    </source>
</evidence>
<sequence length="155" mass="17960">MLYCIGVNERENTLMTHLNQDTIAALQSFQIEKIDRETTDFLDTNSKIDTYHFEYCPKCECYHPHLIKSGFANSGKQMLRCKSCGKRFVVDRGQLTFYSHQDQSKWNELILDTLNGVSLKETTAKINVNERNVFNMRHKLLVSLGTEERPIHSGK</sequence>
<dbReference type="EMBL" id="QRYQ01000045">
    <property type="protein sequence ID" value="RGU88632.1"/>
    <property type="molecule type" value="Genomic_DNA"/>
</dbReference>
<dbReference type="GeneID" id="66580812"/>
<reference evidence="1 2" key="1">
    <citation type="submission" date="2018-08" db="EMBL/GenBank/DDBJ databases">
        <title>A genome reference for cultivated species of the human gut microbiota.</title>
        <authorList>
            <person name="Zou Y."/>
            <person name="Xue W."/>
            <person name="Luo G."/>
        </authorList>
    </citation>
    <scope>NUCLEOTIDE SEQUENCE [LARGE SCALE GENOMIC DNA]</scope>
    <source>
        <strain evidence="1 2">AF15-20</strain>
    </source>
</reference>
<dbReference type="Proteomes" id="UP000265489">
    <property type="component" value="Unassembled WGS sequence"/>
</dbReference>
<organism evidence="1 2">
    <name type="scientific">Holdemanella biformis</name>
    <dbReference type="NCBI Taxonomy" id="1735"/>
    <lineage>
        <taxon>Bacteria</taxon>
        <taxon>Bacillati</taxon>
        <taxon>Bacillota</taxon>
        <taxon>Erysipelotrichia</taxon>
        <taxon>Erysipelotrichales</taxon>
        <taxon>Erysipelotrichaceae</taxon>
        <taxon>Holdemanella</taxon>
    </lineage>
</organism>
<accession>A0A395W8C0</accession>
<proteinExistence type="predicted"/>
<name>A0A395W8C0_9FIRM</name>
<evidence type="ECO:0000313" key="2">
    <source>
        <dbReference type="Proteomes" id="UP000265489"/>
    </source>
</evidence>
<dbReference type="RefSeq" id="WP_118326018.1">
    <property type="nucleotide sequence ID" value="NZ_QRYH01000046.1"/>
</dbReference>
<dbReference type="AlphaFoldDB" id="A0A395W8C0"/>
<protein>
    <submittedName>
        <fullName evidence="1">IS1 family transposase</fullName>
    </submittedName>
</protein>